<evidence type="ECO:0000313" key="3">
    <source>
        <dbReference type="Proteomes" id="UP001139488"/>
    </source>
</evidence>
<keyword evidence="1" id="KW-0812">Transmembrane</keyword>
<proteinExistence type="predicted"/>
<dbReference type="Proteomes" id="UP001139488">
    <property type="component" value="Unassembled WGS sequence"/>
</dbReference>
<reference evidence="2" key="1">
    <citation type="submission" date="2021-11" db="EMBL/GenBank/DDBJ databases">
        <title>Vibrio ZSDE26 sp. nov. and Vibrio ZSDZ34 sp. nov., isolated from coastal seawater in Qingdao.</title>
        <authorList>
            <person name="Zhang P."/>
        </authorList>
    </citation>
    <scope>NUCLEOTIDE SEQUENCE</scope>
    <source>
        <strain evidence="2">ZSDZ34</strain>
    </source>
</reference>
<dbReference type="EMBL" id="JAJNNZ010000006">
    <property type="protein sequence ID" value="MCJ2377196.1"/>
    <property type="molecule type" value="Genomic_DNA"/>
</dbReference>
<keyword evidence="1" id="KW-1133">Transmembrane helix</keyword>
<gene>
    <name evidence="2" type="ORF">LNL84_10180</name>
</gene>
<feature type="transmembrane region" description="Helical" evidence="1">
    <location>
        <begin position="82"/>
        <end position="105"/>
    </location>
</feature>
<organism evidence="2 3">
    <name type="scientific">Vibrio gelatinilyticus</name>
    <dbReference type="NCBI Taxonomy" id="2893468"/>
    <lineage>
        <taxon>Bacteria</taxon>
        <taxon>Pseudomonadati</taxon>
        <taxon>Pseudomonadota</taxon>
        <taxon>Gammaproteobacteria</taxon>
        <taxon>Vibrionales</taxon>
        <taxon>Vibrionaceae</taxon>
        <taxon>Vibrio</taxon>
    </lineage>
</organism>
<name>A0A9X1WBU4_9VIBR</name>
<feature type="transmembrane region" description="Helical" evidence="1">
    <location>
        <begin position="29"/>
        <end position="47"/>
    </location>
</feature>
<evidence type="ECO:0000256" key="1">
    <source>
        <dbReference type="SAM" id="Phobius"/>
    </source>
</evidence>
<comment type="caution">
    <text evidence="2">The sequence shown here is derived from an EMBL/GenBank/DDBJ whole genome shotgun (WGS) entry which is preliminary data.</text>
</comment>
<keyword evidence="3" id="KW-1185">Reference proteome</keyword>
<dbReference type="RefSeq" id="WP_244357130.1">
    <property type="nucleotide sequence ID" value="NZ_JAJNNZ010000006.1"/>
</dbReference>
<sequence>MFIPKIVMLLGFSIGAGWAAADHIHSYMLGLSIASLAVGACYFIAFFSSRFPELSLFLLLCGAMAKLTITVVGIALSISHELITSPIVFSLSYLFYTIVVSYLWFSYKDARTIVPKLGATSAA</sequence>
<accession>A0A9X1WBU4</accession>
<evidence type="ECO:0000313" key="2">
    <source>
        <dbReference type="EMBL" id="MCJ2377196.1"/>
    </source>
</evidence>
<keyword evidence="1" id="KW-0472">Membrane</keyword>
<protein>
    <submittedName>
        <fullName evidence="2">NADH:ubiquinone oxidoreductase</fullName>
    </submittedName>
</protein>
<dbReference type="AlphaFoldDB" id="A0A9X1WBU4"/>
<feature type="transmembrane region" description="Helical" evidence="1">
    <location>
        <begin position="54"/>
        <end position="76"/>
    </location>
</feature>